<reference evidence="1 2" key="1">
    <citation type="journal article" date="2020" name="Mol. Biol. Evol.">
        <title>Distinct Expression and Methylation Patterns for Genes with Different Fates following a Single Whole-Genome Duplication in Flowering Plants.</title>
        <authorList>
            <person name="Shi T."/>
            <person name="Rahmani R.S."/>
            <person name="Gugger P.F."/>
            <person name="Wang M."/>
            <person name="Li H."/>
            <person name="Zhang Y."/>
            <person name="Li Z."/>
            <person name="Wang Q."/>
            <person name="Van de Peer Y."/>
            <person name="Marchal K."/>
            <person name="Chen J."/>
        </authorList>
    </citation>
    <scope>NUCLEOTIDE SEQUENCE [LARGE SCALE GENOMIC DNA]</scope>
    <source>
        <tissue evidence="1">Leaf</tissue>
    </source>
</reference>
<evidence type="ECO:0000313" key="2">
    <source>
        <dbReference type="Proteomes" id="UP000607653"/>
    </source>
</evidence>
<accession>A0A822YP46</accession>
<protein>
    <submittedName>
        <fullName evidence="1">Uncharacterized protein</fullName>
    </submittedName>
</protein>
<gene>
    <name evidence="1" type="ORF">HUJ06_011626</name>
</gene>
<keyword evidence="2" id="KW-1185">Reference proteome</keyword>
<organism evidence="1 2">
    <name type="scientific">Nelumbo nucifera</name>
    <name type="common">Sacred lotus</name>
    <dbReference type="NCBI Taxonomy" id="4432"/>
    <lineage>
        <taxon>Eukaryota</taxon>
        <taxon>Viridiplantae</taxon>
        <taxon>Streptophyta</taxon>
        <taxon>Embryophyta</taxon>
        <taxon>Tracheophyta</taxon>
        <taxon>Spermatophyta</taxon>
        <taxon>Magnoliopsida</taxon>
        <taxon>Proteales</taxon>
        <taxon>Nelumbonaceae</taxon>
        <taxon>Nelumbo</taxon>
    </lineage>
</organism>
<proteinExistence type="predicted"/>
<dbReference type="AlphaFoldDB" id="A0A822YP46"/>
<sequence length="75" mass="8675">MLRDSFGGQCFGRFFSGKAFRLDFEQEDGEDQPPIVRCSANREMEETRVPRPTQPPIWRTLLQGLTRILGSRICE</sequence>
<dbReference type="EMBL" id="DUZY01000003">
    <property type="protein sequence ID" value="DAD32775.1"/>
    <property type="molecule type" value="Genomic_DNA"/>
</dbReference>
<comment type="caution">
    <text evidence="1">The sequence shown here is derived from an EMBL/GenBank/DDBJ whole genome shotgun (WGS) entry which is preliminary data.</text>
</comment>
<evidence type="ECO:0000313" key="1">
    <source>
        <dbReference type="EMBL" id="DAD32775.1"/>
    </source>
</evidence>
<name>A0A822YP46_NELNU</name>
<dbReference type="Proteomes" id="UP000607653">
    <property type="component" value="Unassembled WGS sequence"/>
</dbReference>